<name>A0A7J9AHD1_9ROSI</name>
<protein>
    <recommendedName>
        <fullName evidence="1">RNase H type-1 domain-containing protein</fullName>
    </recommendedName>
</protein>
<sequence length="84" mass="9990">MTLIQRGHKKVLIHINNLEMVKTLQDIHLIELTSALVRRIHMILQIIEQWEIEYITRERNQVADQLAKMALERNSTIQVFEESL</sequence>
<keyword evidence="3" id="KW-1185">Reference proteome</keyword>
<dbReference type="EMBL" id="JABEZV010000010">
    <property type="protein sequence ID" value="MBA0723400.1"/>
    <property type="molecule type" value="Genomic_DNA"/>
</dbReference>
<evidence type="ECO:0000313" key="3">
    <source>
        <dbReference type="Proteomes" id="UP000593574"/>
    </source>
</evidence>
<feature type="domain" description="RNase H type-1" evidence="1">
    <location>
        <begin position="4"/>
        <end position="70"/>
    </location>
</feature>
<reference evidence="2 3" key="1">
    <citation type="journal article" date="2019" name="Genome Biol. Evol.">
        <title>Insights into the evolution of the New World diploid cottons (Gossypium, subgenus Houzingenia) based on genome sequencing.</title>
        <authorList>
            <person name="Grover C.E."/>
            <person name="Arick M.A. 2nd"/>
            <person name="Thrash A."/>
            <person name="Conover J.L."/>
            <person name="Sanders W.S."/>
            <person name="Peterson D.G."/>
            <person name="Frelichowski J.E."/>
            <person name="Scheffler J.A."/>
            <person name="Scheffler B.E."/>
            <person name="Wendel J.F."/>
        </authorList>
    </citation>
    <scope>NUCLEOTIDE SEQUENCE [LARGE SCALE GENOMIC DNA]</scope>
    <source>
        <strain evidence="2">4</strain>
        <tissue evidence="2">Leaf</tissue>
    </source>
</reference>
<dbReference type="GO" id="GO:0003676">
    <property type="term" value="F:nucleic acid binding"/>
    <property type="evidence" value="ECO:0007669"/>
    <property type="project" value="InterPro"/>
</dbReference>
<gene>
    <name evidence="2" type="ORF">Golax_003980</name>
</gene>
<evidence type="ECO:0000259" key="1">
    <source>
        <dbReference type="Pfam" id="PF13456"/>
    </source>
</evidence>
<dbReference type="Pfam" id="PF13456">
    <property type="entry name" value="RVT_3"/>
    <property type="match status" value="1"/>
</dbReference>
<accession>A0A7J9AHD1</accession>
<dbReference type="Gene3D" id="3.30.420.10">
    <property type="entry name" value="Ribonuclease H-like superfamily/Ribonuclease H"/>
    <property type="match status" value="1"/>
</dbReference>
<dbReference type="InterPro" id="IPR036397">
    <property type="entry name" value="RNaseH_sf"/>
</dbReference>
<proteinExistence type="predicted"/>
<dbReference type="GO" id="GO:0004523">
    <property type="term" value="F:RNA-DNA hybrid ribonuclease activity"/>
    <property type="evidence" value="ECO:0007669"/>
    <property type="project" value="InterPro"/>
</dbReference>
<dbReference type="AlphaFoldDB" id="A0A7J9AHD1"/>
<dbReference type="Proteomes" id="UP000593574">
    <property type="component" value="Unassembled WGS sequence"/>
</dbReference>
<dbReference type="InterPro" id="IPR002156">
    <property type="entry name" value="RNaseH_domain"/>
</dbReference>
<organism evidence="2 3">
    <name type="scientific">Gossypium laxum</name>
    <dbReference type="NCBI Taxonomy" id="34288"/>
    <lineage>
        <taxon>Eukaryota</taxon>
        <taxon>Viridiplantae</taxon>
        <taxon>Streptophyta</taxon>
        <taxon>Embryophyta</taxon>
        <taxon>Tracheophyta</taxon>
        <taxon>Spermatophyta</taxon>
        <taxon>Magnoliopsida</taxon>
        <taxon>eudicotyledons</taxon>
        <taxon>Gunneridae</taxon>
        <taxon>Pentapetalae</taxon>
        <taxon>rosids</taxon>
        <taxon>malvids</taxon>
        <taxon>Malvales</taxon>
        <taxon>Malvaceae</taxon>
        <taxon>Malvoideae</taxon>
        <taxon>Gossypium</taxon>
    </lineage>
</organism>
<comment type="caution">
    <text evidence="2">The sequence shown here is derived from an EMBL/GenBank/DDBJ whole genome shotgun (WGS) entry which is preliminary data.</text>
</comment>
<evidence type="ECO:0000313" key="2">
    <source>
        <dbReference type="EMBL" id="MBA0723400.1"/>
    </source>
</evidence>